<dbReference type="Pfam" id="PF07876">
    <property type="entry name" value="Dabb"/>
    <property type="match status" value="1"/>
</dbReference>
<comment type="caution">
    <text evidence="2">The sequence shown here is derived from an EMBL/GenBank/DDBJ whole genome shotgun (WGS) entry which is preliminary data.</text>
</comment>
<dbReference type="InterPro" id="IPR013097">
    <property type="entry name" value="Dabb"/>
</dbReference>
<dbReference type="AlphaFoldDB" id="A0A437PIR7"/>
<organism evidence="2 3">
    <name type="scientific">Streptomyces antnestii</name>
    <dbReference type="NCBI Taxonomy" id="2494256"/>
    <lineage>
        <taxon>Bacteria</taxon>
        <taxon>Bacillati</taxon>
        <taxon>Actinomycetota</taxon>
        <taxon>Actinomycetes</taxon>
        <taxon>Kitasatosporales</taxon>
        <taxon>Streptomycetaceae</taxon>
        <taxon>Streptomyces</taxon>
    </lineage>
</organism>
<dbReference type="Gene3D" id="3.30.70.100">
    <property type="match status" value="1"/>
</dbReference>
<feature type="domain" description="Stress-response A/B barrel" evidence="1">
    <location>
        <begin position="89"/>
        <end position="184"/>
    </location>
</feature>
<evidence type="ECO:0000313" key="3">
    <source>
        <dbReference type="Proteomes" id="UP000283128"/>
    </source>
</evidence>
<dbReference type="SUPFAM" id="SSF54909">
    <property type="entry name" value="Dimeric alpha+beta barrel"/>
    <property type="match status" value="1"/>
</dbReference>
<sequence length="202" mass="21995">MPARPARDASPAAGTRWVVLAAGAPDVARLPAGVTHLSWGVDEPGSSRGLGAVWDLVTEGTGPAGPWEGDAVALAPLAAHHVPLDGRRVKRTLLLTVRPGTDPASVARFEADLLAMPRHISTIRSWSLSRVDQALSPSRWTHVWEQEYEDAAGLNGEYLQHPYHWTYVDRWFDPEVPGSIVAPGLAHLYRWAEGPILTEDRP</sequence>
<dbReference type="PROSITE" id="PS51502">
    <property type="entry name" value="S_R_A_B_BARREL"/>
    <property type="match status" value="1"/>
</dbReference>
<proteinExistence type="predicted"/>
<dbReference type="Proteomes" id="UP000283128">
    <property type="component" value="Unassembled WGS sequence"/>
</dbReference>
<name>A0A437PIR7_9ACTN</name>
<dbReference type="EMBL" id="RZYA01000012">
    <property type="protein sequence ID" value="RVU22201.1"/>
    <property type="molecule type" value="Genomic_DNA"/>
</dbReference>
<evidence type="ECO:0000313" key="2">
    <source>
        <dbReference type="EMBL" id="RVU22201.1"/>
    </source>
</evidence>
<keyword evidence="3" id="KW-1185">Reference proteome</keyword>
<reference evidence="2 3" key="1">
    <citation type="submission" date="2019-01" db="EMBL/GenBank/DDBJ databases">
        <title>Genome sequences of Streptomyces and Rhizobium isolates collected from root and soil.</title>
        <authorList>
            <person name="Chhettri S."/>
            <person name="Sevigny J.L."/>
            <person name="Sen A."/>
            <person name="Ennis N."/>
            <person name="Tisa L."/>
        </authorList>
    </citation>
    <scope>NUCLEOTIDE SEQUENCE [LARGE SCALE GENOMIC DNA]</scope>
    <source>
        <strain evidence="2 3">San01</strain>
    </source>
</reference>
<accession>A0A437PIR7</accession>
<dbReference type="SMART" id="SM00886">
    <property type="entry name" value="Dabb"/>
    <property type="match status" value="1"/>
</dbReference>
<gene>
    <name evidence="2" type="ORF">EOT10_24785</name>
</gene>
<protein>
    <submittedName>
        <fullName evidence="2">Dabb family protein</fullName>
    </submittedName>
</protein>
<dbReference type="OrthoDB" id="7565202at2"/>
<dbReference type="InterPro" id="IPR011008">
    <property type="entry name" value="Dimeric_a/b-barrel"/>
</dbReference>
<evidence type="ECO:0000259" key="1">
    <source>
        <dbReference type="PROSITE" id="PS51502"/>
    </source>
</evidence>